<feature type="signal peptide" evidence="8">
    <location>
        <begin position="1"/>
        <end position="16"/>
    </location>
</feature>
<evidence type="ECO:0000256" key="2">
    <source>
        <dbReference type="ARBA" id="ARBA00007282"/>
    </source>
</evidence>
<comment type="similarity">
    <text evidence="2">Belongs to the wax synthase family.</text>
</comment>
<feature type="transmembrane region" description="Helical" evidence="7">
    <location>
        <begin position="443"/>
        <end position="468"/>
    </location>
</feature>
<feature type="transmembrane region" description="Helical" evidence="7">
    <location>
        <begin position="83"/>
        <end position="102"/>
    </location>
</feature>
<keyword evidence="11" id="KW-1185">Reference proteome</keyword>
<evidence type="ECO:0000259" key="9">
    <source>
        <dbReference type="Pfam" id="PF13813"/>
    </source>
</evidence>
<dbReference type="GO" id="GO:0008374">
    <property type="term" value="F:O-acyltransferase activity"/>
    <property type="evidence" value="ECO:0007669"/>
    <property type="project" value="InterPro"/>
</dbReference>
<sequence length="562" mass="61794">MSAAAWAAWAAMGVAADGSSSRPGQGGGGPDSLGAHYQAQYRATFGAAVAAQQAKPLVVPYAVTGAVIIPVMYLSIPHRTRPWLYRLRFAVAGAVVALNARVLVADATSARNLAVAYAVGLMLAWGTIWPLAMLLLLKPQFTAARVQKRKRSGADGRAVEKPGPARDESIAAVAEAYEHYWQPFPEDGTFLDRLDWVWDFYSSFRGVGWNWAVRVLPGPPHPKEKPLPGGGDITQGELARLDAMPVVSRAGFRRMTTRRGFVRDRLANIAWSYLVLDALSVAMARDPFFVLGPEYEYAVVHPLPAALAALPPPALAVWRSACPGLAIFAAMYCYGCTWELTRFSLSSRTSTNRELWRYPSLFGSAANVLDRGLAGFWGGFWHQSFRVAFSAPATWLVRAGYLRPGGLSTKAVEAVAAFALSGALHAAGSFSAAPRTTRPLRNVLFFVLSGAGIVAQTAFCRFVLPLVVRRRWWCPSRPVRRVANLAYALAWLHATRWAFLDDMSRAGLFIYAPVPASPMRFLLARCCAGYSGDEHWWRWDMTYLPRWYWSPVHWWESGIAIG</sequence>
<protein>
    <submittedName>
        <fullName evidence="10">Membrane bound O-acyl transferase family-domain-containing protein</fullName>
    </submittedName>
</protein>
<organism evidence="10 11">
    <name type="scientific">Lasiosphaeria ovina</name>
    <dbReference type="NCBI Taxonomy" id="92902"/>
    <lineage>
        <taxon>Eukaryota</taxon>
        <taxon>Fungi</taxon>
        <taxon>Dikarya</taxon>
        <taxon>Ascomycota</taxon>
        <taxon>Pezizomycotina</taxon>
        <taxon>Sordariomycetes</taxon>
        <taxon>Sordariomycetidae</taxon>
        <taxon>Sordariales</taxon>
        <taxon>Lasiosphaeriaceae</taxon>
        <taxon>Lasiosphaeria</taxon>
    </lineage>
</organism>
<feature type="domain" description="Wax synthase" evidence="9">
    <location>
        <begin position="358"/>
        <end position="448"/>
    </location>
</feature>
<keyword evidence="4 7" id="KW-0812">Transmembrane</keyword>
<evidence type="ECO:0000256" key="3">
    <source>
        <dbReference type="ARBA" id="ARBA00022679"/>
    </source>
</evidence>
<accession>A0AAE0TXF6</accession>
<evidence type="ECO:0000256" key="1">
    <source>
        <dbReference type="ARBA" id="ARBA00004141"/>
    </source>
</evidence>
<dbReference type="InterPro" id="IPR032805">
    <property type="entry name" value="Wax_synthase_dom"/>
</dbReference>
<name>A0AAE0TXF6_9PEZI</name>
<feature type="chain" id="PRO_5041934859" evidence="8">
    <location>
        <begin position="17"/>
        <end position="562"/>
    </location>
</feature>
<evidence type="ECO:0000256" key="8">
    <source>
        <dbReference type="SAM" id="SignalP"/>
    </source>
</evidence>
<keyword evidence="5 7" id="KW-1133">Transmembrane helix</keyword>
<comment type="caution">
    <text evidence="10">The sequence shown here is derived from an EMBL/GenBank/DDBJ whole genome shotgun (WGS) entry which is preliminary data.</text>
</comment>
<evidence type="ECO:0000256" key="7">
    <source>
        <dbReference type="SAM" id="Phobius"/>
    </source>
</evidence>
<dbReference type="Proteomes" id="UP001287356">
    <property type="component" value="Unassembled WGS sequence"/>
</dbReference>
<dbReference type="EMBL" id="JAULSN010000001">
    <property type="protein sequence ID" value="KAK3383005.1"/>
    <property type="molecule type" value="Genomic_DNA"/>
</dbReference>
<feature type="transmembrane region" description="Helical" evidence="7">
    <location>
        <begin position="114"/>
        <end position="137"/>
    </location>
</feature>
<dbReference type="GO" id="GO:0006629">
    <property type="term" value="P:lipid metabolic process"/>
    <property type="evidence" value="ECO:0007669"/>
    <property type="project" value="InterPro"/>
</dbReference>
<comment type="subcellular location">
    <subcellularLocation>
        <location evidence="1">Membrane</location>
        <topology evidence="1">Multi-pass membrane protein</topology>
    </subcellularLocation>
</comment>
<evidence type="ECO:0000256" key="6">
    <source>
        <dbReference type="ARBA" id="ARBA00023136"/>
    </source>
</evidence>
<dbReference type="InterPro" id="IPR044851">
    <property type="entry name" value="Wax_synthase"/>
</dbReference>
<proteinExistence type="inferred from homology"/>
<gene>
    <name evidence="10" type="ORF">B0T24DRAFT_587708</name>
</gene>
<keyword evidence="3 10" id="KW-0808">Transferase</keyword>
<reference evidence="10" key="2">
    <citation type="submission" date="2023-06" db="EMBL/GenBank/DDBJ databases">
        <authorList>
            <consortium name="Lawrence Berkeley National Laboratory"/>
            <person name="Haridas S."/>
            <person name="Hensen N."/>
            <person name="Bonometti L."/>
            <person name="Westerberg I."/>
            <person name="Brannstrom I.O."/>
            <person name="Guillou S."/>
            <person name="Cros-Aarteil S."/>
            <person name="Calhoun S."/>
            <person name="Kuo A."/>
            <person name="Mondo S."/>
            <person name="Pangilinan J."/>
            <person name="Riley R."/>
            <person name="Labutti K."/>
            <person name="Andreopoulos B."/>
            <person name="Lipzen A."/>
            <person name="Chen C."/>
            <person name="Yanf M."/>
            <person name="Daum C."/>
            <person name="Ng V."/>
            <person name="Clum A."/>
            <person name="Steindorff A."/>
            <person name="Ohm R."/>
            <person name="Martin F."/>
            <person name="Silar P."/>
            <person name="Natvig D."/>
            <person name="Lalanne C."/>
            <person name="Gautier V."/>
            <person name="Ament-Velasquez S.L."/>
            <person name="Kruys A."/>
            <person name="Hutchinson M.I."/>
            <person name="Powell A.J."/>
            <person name="Barry K."/>
            <person name="Miller A.N."/>
            <person name="Grigoriev I.V."/>
            <person name="Debuchy R."/>
            <person name="Gladieux P."/>
            <person name="Thoren M.H."/>
            <person name="Johannesson H."/>
        </authorList>
    </citation>
    <scope>NUCLEOTIDE SEQUENCE</scope>
    <source>
        <strain evidence="10">CBS 958.72</strain>
    </source>
</reference>
<evidence type="ECO:0000313" key="11">
    <source>
        <dbReference type="Proteomes" id="UP001287356"/>
    </source>
</evidence>
<evidence type="ECO:0000256" key="5">
    <source>
        <dbReference type="ARBA" id="ARBA00022989"/>
    </source>
</evidence>
<evidence type="ECO:0000256" key="4">
    <source>
        <dbReference type="ARBA" id="ARBA00022692"/>
    </source>
</evidence>
<keyword evidence="6 7" id="KW-0472">Membrane</keyword>
<reference evidence="10" key="1">
    <citation type="journal article" date="2023" name="Mol. Phylogenet. Evol.">
        <title>Genome-scale phylogeny and comparative genomics of the fungal order Sordariales.</title>
        <authorList>
            <person name="Hensen N."/>
            <person name="Bonometti L."/>
            <person name="Westerberg I."/>
            <person name="Brannstrom I.O."/>
            <person name="Guillou S."/>
            <person name="Cros-Aarteil S."/>
            <person name="Calhoun S."/>
            <person name="Haridas S."/>
            <person name="Kuo A."/>
            <person name="Mondo S."/>
            <person name="Pangilinan J."/>
            <person name="Riley R."/>
            <person name="LaButti K."/>
            <person name="Andreopoulos B."/>
            <person name="Lipzen A."/>
            <person name="Chen C."/>
            <person name="Yan M."/>
            <person name="Daum C."/>
            <person name="Ng V."/>
            <person name="Clum A."/>
            <person name="Steindorff A."/>
            <person name="Ohm R.A."/>
            <person name="Martin F."/>
            <person name="Silar P."/>
            <person name="Natvig D.O."/>
            <person name="Lalanne C."/>
            <person name="Gautier V."/>
            <person name="Ament-Velasquez S.L."/>
            <person name="Kruys A."/>
            <person name="Hutchinson M.I."/>
            <person name="Powell A.J."/>
            <person name="Barry K."/>
            <person name="Miller A.N."/>
            <person name="Grigoriev I.V."/>
            <person name="Debuchy R."/>
            <person name="Gladieux P."/>
            <person name="Hiltunen Thoren M."/>
            <person name="Johannesson H."/>
        </authorList>
    </citation>
    <scope>NUCLEOTIDE SEQUENCE</scope>
    <source>
        <strain evidence="10">CBS 958.72</strain>
    </source>
</reference>
<dbReference type="AlphaFoldDB" id="A0AAE0TXF6"/>
<dbReference type="GO" id="GO:0016020">
    <property type="term" value="C:membrane"/>
    <property type="evidence" value="ECO:0007669"/>
    <property type="project" value="UniProtKB-SubCell"/>
</dbReference>
<dbReference type="PANTHER" id="PTHR31595">
    <property type="entry name" value="LONG-CHAIN-ALCOHOL O-FATTY-ACYLTRANSFERASE 3-RELATED"/>
    <property type="match status" value="1"/>
</dbReference>
<keyword evidence="8" id="KW-0732">Signal</keyword>
<feature type="transmembrane region" description="Helical" evidence="7">
    <location>
        <begin position="58"/>
        <end position="76"/>
    </location>
</feature>
<evidence type="ECO:0000313" key="10">
    <source>
        <dbReference type="EMBL" id="KAK3383005.1"/>
    </source>
</evidence>
<dbReference type="PANTHER" id="PTHR31595:SF67">
    <property type="entry name" value="WAX SYNTHASE DOMAIN-CONTAINING PROTEIN"/>
    <property type="match status" value="1"/>
</dbReference>
<dbReference type="Pfam" id="PF13813">
    <property type="entry name" value="MBOAT_2"/>
    <property type="match status" value="1"/>
</dbReference>